<dbReference type="RefSeq" id="WP_074894728.1">
    <property type="nucleotide sequence ID" value="NZ_CP031252.1"/>
</dbReference>
<feature type="transmembrane region" description="Helical" evidence="1">
    <location>
        <begin position="6"/>
        <end position="23"/>
    </location>
</feature>
<keyword evidence="1" id="KW-1133">Transmembrane helix</keyword>
<keyword evidence="1" id="KW-0812">Transmembrane</keyword>
<keyword evidence="1" id="KW-0472">Membrane</keyword>
<protein>
    <submittedName>
        <fullName evidence="2">Uncharacterized protein</fullName>
    </submittedName>
</protein>
<sequence>MVYLILSPLLSLALLSGMTVFLANKNGNDKERYVILMWLCFLLAPSLGGLAAFLPRATYFDFSLFIGITIASWPFGCLPASVTAVLAAALKLHRNPQGVVTMTFIGGVCGLLFGILNADIVGIPLSGTTLAGAIAAFAFSCLLPKERPSENERSEFLRS</sequence>
<reference evidence="2 3" key="1">
    <citation type="submission" date="2018-06" db="EMBL/GenBank/DDBJ databases">
        <authorList>
            <consortium name="Pathogen Informatics"/>
            <person name="Doyle S."/>
        </authorList>
    </citation>
    <scope>NUCLEOTIDE SEQUENCE [LARGE SCALE GENOMIC DNA]</scope>
    <source>
        <strain evidence="2 3">NCTC10660</strain>
    </source>
</reference>
<accession>A0A378U1L2</accession>
<dbReference type="GeneID" id="93352853"/>
<feature type="transmembrane region" description="Helical" evidence="1">
    <location>
        <begin position="35"/>
        <end position="56"/>
    </location>
</feature>
<dbReference type="AlphaFoldDB" id="A0A378U1L2"/>
<organism evidence="2 3">
    <name type="scientific">Neisseria elongata</name>
    <dbReference type="NCBI Taxonomy" id="495"/>
    <lineage>
        <taxon>Bacteria</taxon>
        <taxon>Pseudomonadati</taxon>
        <taxon>Pseudomonadota</taxon>
        <taxon>Betaproteobacteria</taxon>
        <taxon>Neisseriales</taxon>
        <taxon>Neisseriaceae</taxon>
        <taxon>Neisseria</taxon>
    </lineage>
</organism>
<name>A0A378U1L2_NEIEL</name>
<evidence type="ECO:0000313" key="2">
    <source>
        <dbReference type="EMBL" id="STZ68350.1"/>
    </source>
</evidence>
<proteinExistence type="predicted"/>
<feature type="transmembrane region" description="Helical" evidence="1">
    <location>
        <begin position="122"/>
        <end position="143"/>
    </location>
</feature>
<feature type="transmembrane region" description="Helical" evidence="1">
    <location>
        <begin position="99"/>
        <end position="116"/>
    </location>
</feature>
<dbReference type="EMBL" id="UGQW01000002">
    <property type="protein sequence ID" value="STZ68350.1"/>
    <property type="molecule type" value="Genomic_DNA"/>
</dbReference>
<evidence type="ECO:0000256" key="1">
    <source>
        <dbReference type="SAM" id="Phobius"/>
    </source>
</evidence>
<gene>
    <name evidence="2" type="ORF">NCTC10660_01866</name>
</gene>
<feature type="transmembrane region" description="Helical" evidence="1">
    <location>
        <begin position="62"/>
        <end position="87"/>
    </location>
</feature>
<evidence type="ECO:0000313" key="3">
    <source>
        <dbReference type="Proteomes" id="UP000254927"/>
    </source>
</evidence>
<dbReference type="Proteomes" id="UP000254927">
    <property type="component" value="Unassembled WGS sequence"/>
</dbReference>